<dbReference type="Proteomes" id="UP000285780">
    <property type="component" value="Unassembled WGS sequence"/>
</dbReference>
<keyword evidence="2" id="KW-1185">Reference proteome</keyword>
<evidence type="ECO:0000313" key="1">
    <source>
        <dbReference type="EMBL" id="RKF04192.1"/>
    </source>
</evidence>
<sequence length="30" mass="3407">MAFVKGCFYESNLNEVGDKTLRIIVIVAIY</sequence>
<dbReference type="EMBL" id="RAQM01000007">
    <property type="protein sequence ID" value="RKF04192.1"/>
    <property type="molecule type" value="Genomic_DNA"/>
</dbReference>
<gene>
    <name evidence="1" type="ORF">C8N26_0854</name>
</gene>
<organism evidence="1 2">
    <name type="scientific">Tenacibaculum lutimaris</name>
    <dbReference type="NCBI Taxonomy" id="285258"/>
    <lineage>
        <taxon>Bacteria</taxon>
        <taxon>Pseudomonadati</taxon>
        <taxon>Bacteroidota</taxon>
        <taxon>Flavobacteriia</taxon>
        <taxon>Flavobacteriales</taxon>
        <taxon>Flavobacteriaceae</taxon>
        <taxon>Tenacibaculum</taxon>
    </lineage>
</organism>
<name>A0A420E275_9FLAO</name>
<comment type="caution">
    <text evidence="1">The sequence shown here is derived from an EMBL/GenBank/DDBJ whole genome shotgun (WGS) entry which is preliminary data.</text>
</comment>
<reference evidence="1 2" key="1">
    <citation type="submission" date="2018-09" db="EMBL/GenBank/DDBJ databases">
        <title>Genomic Encyclopedia of Archaeal and Bacterial Type Strains, Phase II (KMG-II): from individual species to whole genera.</title>
        <authorList>
            <person name="Goeker M."/>
        </authorList>
    </citation>
    <scope>NUCLEOTIDE SEQUENCE [LARGE SCALE GENOMIC DNA]</scope>
    <source>
        <strain evidence="1 2">DSM 16505</strain>
    </source>
</reference>
<dbReference type="AlphaFoldDB" id="A0A420E275"/>
<proteinExistence type="predicted"/>
<accession>A0A420E275</accession>
<evidence type="ECO:0000313" key="2">
    <source>
        <dbReference type="Proteomes" id="UP000285780"/>
    </source>
</evidence>
<protein>
    <submittedName>
        <fullName evidence="1">Uncharacterized protein</fullName>
    </submittedName>
</protein>